<evidence type="ECO:0000313" key="2">
    <source>
        <dbReference type="Proteomes" id="UP000035489"/>
    </source>
</evidence>
<dbReference type="Gene3D" id="1.20.1260.10">
    <property type="match status" value="1"/>
</dbReference>
<gene>
    <name evidence="1" type="ORF">AA309_27130</name>
</gene>
<dbReference type="AlphaFoldDB" id="A0A0H1R4N9"/>
<dbReference type="Proteomes" id="UP000035489">
    <property type="component" value="Unassembled WGS sequence"/>
</dbReference>
<proteinExistence type="predicted"/>
<organism evidence="1 2">
    <name type="scientific">Microvirga vignae</name>
    <dbReference type="NCBI Taxonomy" id="1225564"/>
    <lineage>
        <taxon>Bacteria</taxon>
        <taxon>Pseudomonadati</taxon>
        <taxon>Pseudomonadota</taxon>
        <taxon>Alphaproteobacteria</taxon>
        <taxon>Hyphomicrobiales</taxon>
        <taxon>Methylobacteriaceae</taxon>
        <taxon>Microvirga</taxon>
    </lineage>
</organism>
<dbReference type="PANTHER" id="PTHR30565">
    <property type="entry name" value="PROTEIN YCIF"/>
    <property type="match status" value="1"/>
</dbReference>
<protein>
    <submittedName>
        <fullName evidence="1">Uncharacterized protein</fullName>
    </submittedName>
</protein>
<accession>A0A0H1R4N9</accession>
<dbReference type="PANTHER" id="PTHR30565:SF9">
    <property type="entry name" value="PROTEIN YCIF"/>
    <property type="match status" value="1"/>
</dbReference>
<dbReference type="InterPro" id="IPR012347">
    <property type="entry name" value="Ferritin-like"/>
</dbReference>
<evidence type="ECO:0000313" key="1">
    <source>
        <dbReference type="EMBL" id="KLK90185.1"/>
    </source>
</evidence>
<reference evidence="1 2" key="1">
    <citation type="submission" date="2015-05" db="EMBL/GenBank/DDBJ databases">
        <title>Draft genome sequence of Microvirga vignae strain BR3299, a novel nitrogen fixing bacteria isolated from Brazil semi-aired region.</title>
        <authorList>
            <person name="Zilli J.E."/>
            <person name="Passos S.R."/>
            <person name="Leite J."/>
            <person name="Baldani J.I."/>
            <person name="Xavier G.R."/>
            <person name="Rumjaneck N.G."/>
            <person name="Simoes-Araujo J.L."/>
        </authorList>
    </citation>
    <scope>NUCLEOTIDE SEQUENCE [LARGE SCALE GENOMIC DNA]</scope>
    <source>
        <strain evidence="1 2">BR3299</strain>
    </source>
</reference>
<sequence length="164" mass="18562">MNLDSFRDIYLAELQELRSVEAQLVDALPRMADLASHPELKQAIQAHLDETRSQQSRLDEILRRHKVDPREHVDQAMLAMLKEAEKWAGMVEDQDLRDAGLIASAQRVEHYEIAVYGSLATWAKQLGLLEDLQALHAILEEEKRTDDKLSTLAKRVVNPDAAAS</sequence>
<dbReference type="EMBL" id="LCYG01000092">
    <property type="protein sequence ID" value="KLK90185.1"/>
    <property type="molecule type" value="Genomic_DNA"/>
</dbReference>
<dbReference type="RefSeq" id="WP_047192148.1">
    <property type="nucleotide sequence ID" value="NZ_LCYG01000092.1"/>
</dbReference>
<dbReference type="InterPro" id="IPR047114">
    <property type="entry name" value="YciF"/>
</dbReference>
<dbReference type="InterPro" id="IPR010287">
    <property type="entry name" value="DUF892_YciF-like"/>
</dbReference>
<dbReference type="Pfam" id="PF05974">
    <property type="entry name" value="DUF892"/>
    <property type="match status" value="1"/>
</dbReference>
<comment type="caution">
    <text evidence="1">The sequence shown here is derived from an EMBL/GenBank/DDBJ whole genome shotgun (WGS) entry which is preliminary data.</text>
</comment>
<name>A0A0H1R4N9_9HYPH</name>
<dbReference type="PATRIC" id="fig|1225564.3.peg.7055"/>
<dbReference type="InterPro" id="IPR009078">
    <property type="entry name" value="Ferritin-like_SF"/>
</dbReference>
<dbReference type="SUPFAM" id="SSF47240">
    <property type="entry name" value="Ferritin-like"/>
    <property type="match status" value="1"/>
</dbReference>
<dbReference type="OrthoDB" id="9795056at2"/>
<dbReference type="STRING" id="1225564.AA309_27130"/>
<keyword evidence="2" id="KW-1185">Reference proteome</keyword>